<dbReference type="GO" id="GO:0000278">
    <property type="term" value="P:mitotic cell cycle"/>
    <property type="evidence" value="ECO:0007669"/>
    <property type="project" value="TreeGrafter"/>
</dbReference>
<evidence type="ECO:0000313" key="2">
    <source>
        <dbReference type="EMBL" id="KAG8224478.1"/>
    </source>
</evidence>
<comment type="caution">
    <text evidence="2">The sequence shown here is derived from an EMBL/GenBank/DDBJ whole genome shotgun (WGS) entry which is preliminary data.</text>
</comment>
<dbReference type="GO" id="GO:0000922">
    <property type="term" value="C:spindle pole"/>
    <property type="evidence" value="ECO:0007669"/>
    <property type="project" value="TreeGrafter"/>
</dbReference>
<dbReference type="InterPro" id="IPR052818">
    <property type="entry name" value="NEDD1_Spindle_Assembly"/>
</dbReference>
<feature type="region of interest" description="Disordered" evidence="1">
    <location>
        <begin position="1"/>
        <end position="28"/>
    </location>
</feature>
<dbReference type="PANTHER" id="PTHR44414:SF1">
    <property type="entry name" value="PROTEIN NEDD1"/>
    <property type="match status" value="1"/>
</dbReference>
<keyword evidence="3" id="KW-1185">Reference proteome</keyword>
<dbReference type="InterPro" id="IPR015943">
    <property type="entry name" value="WD40/YVTN_repeat-like_dom_sf"/>
</dbReference>
<dbReference type="Gene3D" id="2.130.10.10">
    <property type="entry name" value="YVTN repeat-like/Quinoprotein amine dehydrogenase"/>
    <property type="match status" value="2"/>
</dbReference>
<reference evidence="2" key="2">
    <citation type="submission" date="2017-10" db="EMBL/GenBank/DDBJ databases">
        <title>Ladona fulva Genome sequencing and assembly.</title>
        <authorList>
            <person name="Murali S."/>
            <person name="Richards S."/>
            <person name="Bandaranaike D."/>
            <person name="Bellair M."/>
            <person name="Blankenburg K."/>
            <person name="Chao H."/>
            <person name="Dinh H."/>
            <person name="Doddapaneni H."/>
            <person name="Dugan-Rocha S."/>
            <person name="Elkadiri S."/>
            <person name="Gnanaolivu R."/>
            <person name="Hernandez B."/>
            <person name="Skinner E."/>
            <person name="Javaid M."/>
            <person name="Lee S."/>
            <person name="Li M."/>
            <person name="Ming W."/>
            <person name="Munidasa M."/>
            <person name="Muniz J."/>
            <person name="Nguyen L."/>
            <person name="Hughes D."/>
            <person name="Osuji N."/>
            <person name="Pu L.-L."/>
            <person name="Puazo M."/>
            <person name="Qu C."/>
            <person name="Quiroz J."/>
            <person name="Raj R."/>
            <person name="Weissenberger G."/>
            <person name="Xin Y."/>
            <person name="Zou X."/>
            <person name="Han Y."/>
            <person name="Worley K."/>
            <person name="Muzny D."/>
            <person name="Gibbs R."/>
        </authorList>
    </citation>
    <scope>NUCLEOTIDE SEQUENCE</scope>
    <source>
        <strain evidence="2">Sampled in the wild</strain>
    </source>
</reference>
<dbReference type="GO" id="GO:0005813">
    <property type="term" value="C:centrosome"/>
    <property type="evidence" value="ECO:0007669"/>
    <property type="project" value="TreeGrafter"/>
</dbReference>
<name>A0A8K0NWQ0_LADFU</name>
<dbReference type="GO" id="GO:0036064">
    <property type="term" value="C:ciliary basal body"/>
    <property type="evidence" value="ECO:0007669"/>
    <property type="project" value="TreeGrafter"/>
</dbReference>
<dbReference type="AlphaFoldDB" id="A0A8K0NWQ0"/>
<dbReference type="EMBL" id="KZ308197">
    <property type="protein sequence ID" value="KAG8224478.1"/>
    <property type="molecule type" value="Genomic_DNA"/>
</dbReference>
<proteinExistence type="predicted"/>
<dbReference type="Proteomes" id="UP000792457">
    <property type="component" value="Unassembled WGS sequence"/>
</dbReference>
<dbReference type="OrthoDB" id="1602884at2759"/>
<dbReference type="SUPFAM" id="SSF50978">
    <property type="entry name" value="WD40 repeat-like"/>
    <property type="match status" value="1"/>
</dbReference>
<dbReference type="GO" id="GO:0005814">
    <property type="term" value="C:centriole"/>
    <property type="evidence" value="ECO:0007669"/>
    <property type="project" value="TreeGrafter"/>
</dbReference>
<accession>A0A8K0NWQ0</accession>
<evidence type="ECO:0000256" key="1">
    <source>
        <dbReference type="SAM" id="MobiDB-lite"/>
    </source>
</evidence>
<evidence type="ECO:0000313" key="3">
    <source>
        <dbReference type="Proteomes" id="UP000792457"/>
    </source>
</evidence>
<dbReference type="GO" id="GO:0043015">
    <property type="term" value="F:gamma-tubulin binding"/>
    <property type="evidence" value="ECO:0007669"/>
    <property type="project" value="TreeGrafter"/>
</dbReference>
<gene>
    <name evidence="2" type="ORF">J437_LFUL003201</name>
</gene>
<feature type="compositionally biased region" description="Polar residues" evidence="1">
    <location>
        <begin position="253"/>
        <end position="264"/>
    </location>
</feature>
<dbReference type="InterPro" id="IPR036322">
    <property type="entry name" value="WD40_repeat_dom_sf"/>
</dbReference>
<dbReference type="SMART" id="SM00320">
    <property type="entry name" value="WD40"/>
    <property type="match status" value="5"/>
</dbReference>
<feature type="compositionally biased region" description="Polar residues" evidence="1">
    <location>
        <begin position="80"/>
        <end position="92"/>
    </location>
</feature>
<sequence>MPREGAPIGNVMSDDSVFSCSPSEAPSSAEKLQYMRPLFSANEGTSLSEQINGMSHLDNNEATPIECFSSGLGTLDSRSKTSGRSLRESQAGNMPKDHNVVEYLSVSNVMKCLDASPVSFAIPREESRKSFRSSMVKTPMKTPRLLDLPSLSVRKMGDGCGDSIDNHSENHNLLSFLEPLNCNHNATQNDEVTSAMSITPTKTEKSMVKFLHNSPSFNSMKSKLGEAKSGMEIEDNSDMEVHDILNKYSISNRGEDVSNASPSFEESETEDVKETAPLSLPSDVKVVLDKIQEVEEEERDASKCPLDMKKYMDEICKDMCYELKKELLTMHIFNVSAHAKQETEYLNYPMYLATAGERLRLHGTDDYKRSLEYKPRFDEKKGIALDLSWSPDGRYFGAVCNGWPKVEIIKFDGDYEDINLYKCLNMENPTSIAFSKLGEGLLAVGNKEGIVSTFNCKSKEDPLIKFPSCKNKVTSLDFSSSDSAVAAGTTNGEVYICGIKSGKLLDKRELSWREAITSVKFHHSRKGIMAAGCNRGSVTIWDINVGIIEKQFLCHESPCKGIVFSPNNITFMASIGYDFVLNFFDIRSKSIIYKSSIPEAGSSLDIHCDGTTLAVGTIRGAVYIYDARKMSSPRENFSSLSGCINKLAYQPSSVILLHKILSELRKEKVDKCVGTDEKN</sequence>
<reference evidence="2" key="1">
    <citation type="submission" date="2013-04" db="EMBL/GenBank/DDBJ databases">
        <authorList>
            <person name="Qu J."/>
            <person name="Murali S.C."/>
            <person name="Bandaranaike D."/>
            <person name="Bellair M."/>
            <person name="Blankenburg K."/>
            <person name="Chao H."/>
            <person name="Dinh H."/>
            <person name="Doddapaneni H."/>
            <person name="Downs B."/>
            <person name="Dugan-Rocha S."/>
            <person name="Elkadiri S."/>
            <person name="Gnanaolivu R.D."/>
            <person name="Hernandez B."/>
            <person name="Javaid M."/>
            <person name="Jayaseelan J.C."/>
            <person name="Lee S."/>
            <person name="Li M."/>
            <person name="Ming W."/>
            <person name="Munidasa M."/>
            <person name="Muniz J."/>
            <person name="Nguyen L."/>
            <person name="Ongeri F."/>
            <person name="Osuji N."/>
            <person name="Pu L.-L."/>
            <person name="Puazo M."/>
            <person name="Qu C."/>
            <person name="Quiroz J."/>
            <person name="Raj R."/>
            <person name="Weissenberger G."/>
            <person name="Xin Y."/>
            <person name="Zou X."/>
            <person name="Han Y."/>
            <person name="Richards S."/>
            <person name="Worley K."/>
            <person name="Muzny D."/>
            <person name="Gibbs R."/>
        </authorList>
    </citation>
    <scope>NUCLEOTIDE SEQUENCE</scope>
    <source>
        <strain evidence="2">Sampled in the wild</strain>
    </source>
</reference>
<feature type="region of interest" description="Disordered" evidence="1">
    <location>
        <begin position="71"/>
        <end position="94"/>
    </location>
</feature>
<dbReference type="InterPro" id="IPR001680">
    <property type="entry name" value="WD40_rpt"/>
</dbReference>
<organism evidence="2 3">
    <name type="scientific">Ladona fulva</name>
    <name type="common">Scarce chaser dragonfly</name>
    <name type="synonym">Libellula fulva</name>
    <dbReference type="NCBI Taxonomy" id="123851"/>
    <lineage>
        <taxon>Eukaryota</taxon>
        <taxon>Metazoa</taxon>
        <taxon>Ecdysozoa</taxon>
        <taxon>Arthropoda</taxon>
        <taxon>Hexapoda</taxon>
        <taxon>Insecta</taxon>
        <taxon>Pterygota</taxon>
        <taxon>Palaeoptera</taxon>
        <taxon>Odonata</taxon>
        <taxon>Epiprocta</taxon>
        <taxon>Anisoptera</taxon>
        <taxon>Libelluloidea</taxon>
        <taxon>Libellulidae</taxon>
        <taxon>Ladona</taxon>
    </lineage>
</organism>
<dbReference type="GO" id="GO:0007020">
    <property type="term" value="P:microtubule nucleation"/>
    <property type="evidence" value="ECO:0007669"/>
    <property type="project" value="TreeGrafter"/>
</dbReference>
<protein>
    <submittedName>
        <fullName evidence="2">Uncharacterized protein</fullName>
    </submittedName>
</protein>
<feature type="region of interest" description="Disordered" evidence="1">
    <location>
        <begin position="253"/>
        <end position="275"/>
    </location>
</feature>
<dbReference type="GO" id="GO:0005737">
    <property type="term" value="C:cytoplasm"/>
    <property type="evidence" value="ECO:0007669"/>
    <property type="project" value="TreeGrafter"/>
</dbReference>
<dbReference type="PANTHER" id="PTHR44414">
    <property type="entry name" value="PROTEIN NEDD1"/>
    <property type="match status" value="1"/>
</dbReference>